<protein>
    <submittedName>
        <fullName evidence="2">Uncharacterized protein</fullName>
    </submittedName>
</protein>
<feature type="region of interest" description="Disordered" evidence="1">
    <location>
        <begin position="120"/>
        <end position="227"/>
    </location>
</feature>
<feature type="compositionally biased region" description="Basic and acidic residues" evidence="1">
    <location>
        <begin position="63"/>
        <end position="89"/>
    </location>
</feature>
<accession>A0A9P4H193</accession>
<dbReference type="OrthoDB" id="4779541at2759"/>
<evidence type="ECO:0000313" key="2">
    <source>
        <dbReference type="EMBL" id="KAF2025444.1"/>
    </source>
</evidence>
<dbReference type="EMBL" id="ML978265">
    <property type="protein sequence ID" value="KAF2025444.1"/>
    <property type="molecule type" value="Genomic_DNA"/>
</dbReference>
<gene>
    <name evidence="2" type="ORF">EK21DRAFT_76404</name>
</gene>
<feature type="compositionally biased region" description="Polar residues" evidence="1">
    <location>
        <begin position="182"/>
        <end position="202"/>
    </location>
</feature>
<feature type="compositionally biased region" description="Polar residues" evidence="1">
    <location>
        <begin position="31"/>
        <end position="46"/>
    </location>
</feature>
<sequence>MDPDPRVPAKLQKRKSRERQELAMSGGLSGQPANSSRPMGNTTDVSSNEDKKKSKFRLSNPFHSKDKDKEPSKKDPLETKEHNPKRDTLDTNADSAYYKTYRDAGTGNIVTTTTTRNNIRNRLELDSVSPAIQRPNPMDAPVSPITPSSPSNRANFSYPSRAPPQGVPRQVPAQLQPGMQPGHQQPTPQQWGENWNQQQHTGYDNEASRPVPFRAGHTPQPQQQQGLAERKPTIANLKAAAHGIHGAGEALRGTFNSSIDRRFAPADSFVHTKNQATIDAGRAEIESQNFAHRPRPPAADAPPVPPVPNKTAYMGPPISGSQLEGSGGGRGGGKLSGLMKKMKDGPMASNRDGTVGTH</sequence>
<keyword evidence="3" id="KW-1185">Reference proteome</keyword>
<evidence type="ECO:0000313" key="3">
    <source>
        <dbReference type="Proteomes" id="UP000799777"/>
    </source>
</evidence>
<feature type="region of interest" description="Disordered" evidence="1">
    <location>
        <begin position="1"/>
        <end position="94"/>
    </location>
</feature>
<dbReference type="AlphaFoldDB" id="A0A9P4H193"/>
<name>A0A9P4H193_9PLEO</name>
<feature type="region of interest" description="Disordered" evidence="1">
    <location>
        <begin position="313"/>
        <end position="358"/>
    </location>
</feature>
<feature type="compositionally biased region" description="Polar residues" evidence="1">
    <location>
        <begin position="145"/>
        <end position="158"/>
    </location>
</feature>
<dbReference type="Proteomes" id="UP000799777">
    <property type="component" value="Unassembled WGS sequence"/>
</dbReference>
<evidence type="ECO:0000256" key="1">
    <source>
        <dbReference type="SAM" id="MobiDB-lite"/>
    </source>
</evidence>
<proteinExistence type="predicted"/>
<reference evidence="2" key="1">
    <citation type="journal article" date="2020" name="Stud. Mycol.">
        <title>101 Dothideomycetes genomes: a test case for predicting lifestyles and emergence of pathogens.</title>
        <authorList>
            <person name="Haridas S."/>
            <person name="Albert R."/>
            <person name="Binder M."/>
            <person name="Bloem J."/>
            <person name="Labutti K."/>
            <person name="Salamov A."/>
            <person name="Andreopoulos B."/>
            <person name="Baker S."/>
            <person name="Barry K."/>
            <person name="Bills G."/>
            <person name="Bluhm B."/>
            <person name="Cannon C."/>
            <person name="Castanera R."/>
            <person name="Culley D."/>
            <person name="Daum C."/>
            <person name="Ezra D."/>
            <person name="Gonzalez J."/>
            <person name="Henrissat B."/>
            <person name="Kuo A."/>
            <person name="Liang C."/>
            <person name="Lipzen A."/>
            <person name="Lutzoni F."/>
            <person name="Magnuson J."/>
            <person name="Mondo S."/>
            <person name="Nolan M."/>
            <person name="Ohm R."/>
            <person name="Pangilinan J."/>
            <person name="Park H.-J."/>
            <person name="Ramirez L."/>
            <person name="Alfaro M."/>
            <person name="Sun H."/>
            <person name="Tritt A."/>
            <person name="Yoshinaga Y."/>
            <person name="Zwiers L.-H."/>
            <person name="Turgeon B."/>
            <person name="Goodwin S."/>
            <person name="Spatafora J."/>
            <person name="Crous P."/>
            <person name="Grigoriev I."/>
        </authorList>
    </citation>
    <scope>NUCLEOTIDE SEQUENCE</scope>
    <source>
        <strain evidence="2">CBS 110217</strain>
    </source>
</reference>
<feature type="compositionally biased region" description="Gly residues" evidence="1">
    <location>
        <begin position="325"/>
        <end position="335"/>
    </location>
</feature>
<organism evidence="2 3">
    <name type="scientific">Setomelanomma holmii</name>
    <dbReference type="NCBI Taxonomy" id="210430"/>
    <lineage>
        <taxon>Eukaryota</taxon>
        <taxon>Fungi</taxon>
        <taxon>Dikarya</taxon>
        <taxon>Ascomycota</taxon>
        <taxon>Pezizomycotina</taxon>
        <taxon>Dothideomycetes</taxon>
        <taxon>Pleosporomycetidae</taxon>
        <taxon>Pleosporales</taxon>
        <taxon>Pleosporineae</taxon>
        <taxon>Phaeosphaeriaceae</taxon>
        <taxon>Setomelanomma</taxon>
    </lineage>
</organism>
<comment type="caution">
    <text evidence="2">The sequence shown here is derived from an EMBL/GenBank/DDBJ whole genome shotgun (WGS) entry which is preliminary data.</text>
</comment>